<dbReference type="Proteomes" id="UP000006365">
    <property type="component" value="Chromosome"/>
</dbReference>
<dbReference type="EMBL" id="CP002364">
    <property type="protein sequence ID" value="ADW16408.1"/>
    <property type="molecule type" value="Genomic_DNA"/>
</dbReference>
<dbReference type="KEGG" id="dpr:Despr_0220"/>
<accession>A0A7U3YJ96</accession>
<dbReference type="AlphaFoldDB" id="A0A7U3YJ96"/>
<proteinExistence type="predicted"/>
<keyword evidence="2" id="KW-1185">Reference proteome</keyword>
<sequence>MTGRKEPLTPRQVVKQGEACDLDRSRVLPQEPHLRVFRAPACGCI</sequence>
<gene>
    <name evidence="1" type="ordered locus">Despr_0220</name>
</gene>
<name>A0A7U3YJ96_DESPD</name>
<evidence type="ECO:0000313" key="1">
    <source>
        <dbReference type="EMBL" id="ADW16408.1"/>
    </source>
</evidence>
<protein>
    <submittedName>
        <fullName evidence="1">Uncharacterized protein</fullName>
    </submittedName>
</protein>
<organism evidence="1 2">
    <name type="scientific">Desulfobulbus propionicus (strain ATCC 33891 / DSM 2032 / VKM B-1956 / 1pr3)</name>
    <dbReference type="NCBI Taxonomy" id="577650"/>
    <lineage>
        <taxon>Bacteria</taxon>
        <taxon>Pseudomonadati</taxon>
        <taxon>Thermodesulfobacteriota</taxon>
        <taxon>Desulfobulbia</taxon>
        <taxon>Desulfobulbales</taxon>
        <taxon>Desulfobulbaceae</taxon>
        <taxon>Desulfobulbus</taxon>
    </lineage>
</organism>
<evidence type="ECO:0000313" key="2">
    <source>
        <dbReference type="Proteomes" id="UP000006365"/>
    </source>
</evidence>
<reference evidence="1 2" key="1">
    <citation type="journal article" date="2011" name="Stand. Genomic Sci.">
        <title>Complete genome sequence of Desulfobulbus propionicus type strain (1pr3).</title>
        <authorList>
            <person name="Pagani I."/>
            <person name="Lapidus A."/>
            <person name="Nolan M."/>
            <person name="Lucas S."/>
            <person name="Hammon N."/>
            <person name="Deshpande S."/>
            <person name="Cheng J.F."/>
            <person name="Chertkov O."/>
            <person name="Davenport K."/>
            <person name="Tapia R."/>
            <person name="Han C."/>
            <person name="Goodwin L."/>
            <person name="Pitluck S."/>
            <person name="Liolios K."/>
            <person name="Mavromatis K."/>
            <person name="Ivanova N."/>
            <person name="Mikhailova N."/>
            <person name="Pati A."/>
            <person name="Chen A."/>
            <person name="Palaniappan K."/>
            <person name="Land M."/>
            <person name="Hauser L."/>
            <person name="Chang Y.J."/>
            <person name="Jeffries C.D."/>
            <person name="Detter J.C."/>
            <person name="Brambilla E."/>
            <person name="Kannan K.P."/>
            <person name="Djao O.D."/>
            <person name="Rohde M."/>
            <person name="Pukall R."/>
            <person name="Spring S."/>
            <person name="Goker M."/>
            <person name="Sikorski J."/>
            <person name="Woyke T."/>
            <person name="Bristow J."/>
            <person name="Eisen J.A."/>
            <person name="Markowitz V."/>
            <person name="Hugenholtz P."/>
            <person name="Kyrpides N.C."/>
            <person name="Klenk H.P."/>
        </authorList>
    </citation>
    <scope>NUCLEOTIDE SEQUENCE [LARGE SCALE GENOMIC DNA]</scope>
    <source>
        <strain evidence="2">ATCC 33891 / DSM 2032 / 1pr3</strain>
    </source>
</reference>